<dbReference type="CDD" id="cd06462">
    <property type="entry name" value="Peptidase_S24_S26"/>
    <property type="match status" value="1"/>
</dbReference>
<evidence type="ECO:0000313" key="1">
    <source>
        <dbReference type="EMBL" id="EJX02317.1"/>
    </source>
</evidence>
<dbReference type="EMBL" id="AMCI01002590">
    <property type="protein sequence ID" value="EJX02317.1"/>
    <property type="molecule type" value="Genomic_DNA"/>
</dbReference>
<name>J9G513_9ZZZZ</name>
<reference evidence="1" key="1">
    <citation type="journal article" date="2012" name="PLoS ONE">
        <title>Gene sets for utilization of primary and secondary nutrition supplies in the distal gut of endangered iberian lynx.</title>
        <authorList>
            <person name="Alcaide M."/>
            <person name="Messina E."/>
            <person name="Richter M."/>
            <person name="Bargiela R."/>
            <person name="Peplies J."/>
            <person name="Huws S.A."/>
            <person name="Newbold C.J."/>
            <person name="Golyshin P.N."/>
            <person name="Simon M.A."/>
            <person name="Lopez G."/>
            <person name="Yakimov M.M."/>
            <person name="Ferrer M."/>
        </authorList>
    </citation>
    <scope>NUCLEOTIDE SEQUENCE</scope>
</reference>
<protein>
    <recommendedName>
        <fullName evidence="2">Peptidase S41</fullName>
    </recommendedName>
</protein>
<sequence length="155" mass="17908">METRKLIIPNKILIGEIKKSVREGHSALFQVKGYSMRLFLENERDKVKIEPIGPEAVQVRDVVLAEISPDQYVLHRVIRREGKRLTLMGDGNIKGTETCQDTDVVGIATAFYRKGRTTPDLVSSRKWRIYSCLWLALLPCRRIILGIYRRLPFRI</sequence>
<organism evidence="1">
    <name type="scientific">gut metagenome</name>
    <dbReference type="NCBI Taxonomy" id="749906"/>
    <lineage>
        <taxon>unclassified sequences</taxon>
        <taxon>metagenomes</taxon>
        <taxon>organismal metagenomes</taxon>
    </lineage>
</organism>
<dbReference type="InterPro" id="IPR036286">
    <property type="entry name" value="LexA/Signal_pep-like_sf"/>
</dbReference>
<evidence type="ECO:0008006" key="2">
    <source>
        <dbReference type="Google" id="ProtNLM"/>
    </source>
</evidence>
<comment type="caution">
    <text evidence="1">The sequence shown here is derived from an EMBL/GenBank/DDBJ whole genome shotgun (WGS) entry which is preliminary data.</text>
</comment>
<dbReference type="SUPFAM" id="SSF51306">
    <property type="entry name" value="LexA/Signal peptidase"/>
    <property type="match status" value="1"/>
</dbReference>
<accession>J9G513</accession>
<proteinExistence type="predicted"/>
<gene>
    <name evidence="1" type="ORF">EVA_09575</name>
</gene>
<dbReference type="AlphaFoldDB" id="J9G513"/>